<comment type="caution">
    <text evidence="2">The sequence shown here is derived from an EMBL/GenBank/DDBJ whole genome shotgun (WGS) entry which is preliminary data.</text>
</comment>
<evidence type="ECO:0000313" key="2">
    <source>
        <dbReference type="EMBL" id="MBB6095204.1"/>
    </source>
</evidence>
<dbReference type="PROSITE" id="PS51257">
    <property type="entry name" value="PROKAR_LIPOPROTEIN"/>
    <property type="match status" value="1"/>
</dbReference>
<gene>
    <name evidence="2" type="ORF">HNQ60_004094</name>
</gene>
<feature type="region of interest" description="Disordered" evidence="1">
    <location>
        <begin position="125"/>
        <end position="150"/>
    </location>
</feature>
<sequence length="187" mass="20182">MRIRTLQVRDGIMNKRFAGPVAVAVLSLTLGACTAGEADADGLEISFKARDEATPRDVGLPAYPGAREYREPGDSSAGAAVGLSTPLFGFMVVATDMESSDDPQKVAAFYKRALAKYGPVLDCSDADRSKRSNADHDGDLECESDERGDHEAVYKVGTKNKQRIVAVKSHDGGTRFSLVYLHVREDK</sequence>
<protein>
    <submittedName>
        <fullName evidence="2">Uncharacterized protein</fullName>
    </submittedName>
</protein>
<dbReference type="AlphaFoldDB" id="A0A841HRD3"/>
<dbReference type="RefSeq" id="WP_184334604.1">
    <property type="nucleotide sequence ID" value="NZ_JACHHZ010000005.1"/>
</dbReference>
<reference evidence="2 3" key="1">
    <citation type="submission" date="2020-08" db="EMBL/GenBank/DDBJ databases">
        <title>Genomic Encyclopedia of Type Strains, Phase IV (KMG-IV): sequencing the most valuable type-strain genomes for metagenomic binning, comparative biology and taxonomic classification.</title>
        <authorList>
            <person name="Goeker M."/>
        </authorList>
    </citation>
    <scope>NUCLEOTIDE SEQUENCE [LARGE SCALE GENOMIC DNA]</scope>
    <source>
        <strain evidence="2 3">DSM 26723</strain>
    </source>
</reference>
<proteinExistence type="predicted"/>
<dbReference type="EMBL" id="JACHHZ010000005">
    <property type="protein sequence ID" value="MBB6095204.1"/>
    <property type="molecule type" value="Genomic_DNA"/>
</dbReference>
<organism evidence="2 3">
    <name type="scientific">Povalibacter uvarum</name>
    <dbReference type="NCBI Taxonomy" id="732238"/>
    <lineage>
        <taxon>Bacteria</taxon>
        <taxon>Pseudomonadati</taxon>
        <taxon>Pseudomonadota</taxon>
        <taxon>Gammaproteobacteria</taxon>
        <taxon>Steroidobacterales</taxon>
        <taxon>Steroidobacteraceae</taxon>
        <taxon>Povalibacter</taxon>
    </lineage>
</organism>
<evidence type="ECO:0000256" key="1">
    <source>
        <dbReference type="SAM" id="MobiDB-lite"/>
    </source>
</evidence>
<evidence type="ECO:0000313" key="3">
    <source>
        <dbReference type="Proteomes" id="UP000588068"/>
    </source>
</evidence>
<keyword evidence="3" id="KW-1185">Reference proteome</keyword>
<name>A0A841HRD3_9GAMM</name>
<accession>A0A841HRD3</accession>
<dbReference type="Proteomes" id="UP000588068">
    <property type="component" value="Unassembled WGS sequence"/>
</dbReference>